<dbReference type="PATRIC" id="fig|68223.7.peg.6557"/>
<reference evidence="2 3" key="1">
    <citation type="submission" date="2015-02" db="EMBL/GenBank/DDBJ databases">
        <authorList>
            <person name="Ju K.-S."/>
            <person name="Doroghazi J.R."/>
            <person name="Metcalf W."/>
        </authorList>
    </citation>
    <scope>NUCLEOTIDE SEQUENCE [LARGE SCALE GENOMIC DNA]</scope>
    <source>
        <strain evidence="2 3">NRRL ISP-5550</strain>
    </source>
</reference>
<keyword evidence="1" id="KW-0472">Membrane</keyword>
<comment type="caution">
    <text evidence="2">The sequence shown here is derived from an EMBL/GenBank/DDBJ whole genome shotgun (WGS) entry which is preliminary data.</text>
</comment>
<evidence type="ECO:0000313" key="2">
    <source>
        <dbReference type="EMBL" id="KJY34176.1"/>
    </source>
</evidence>
<accession>A0A0F4JMJ8</accession>
<evidence type="ECO:0008006" key="4">
    <source>
        <dbReference type="Google" id="ProtNLM"/>
    </source>
</evidence>
<dbReference type="STRING" id="68223.GCA_002028425_06199"/>
<keyword evidence="3" id="KW-1185">Reference proteome</keyword>
<evidence type="ECO:0000256" key="1">
    <source>
        <dbReference type="SAM" id="Phobius"/>
    </source>
</evidence>
<dbReference type="RefSeq" id="WP_045947521.1">
    <property type="nucleotide sequence ID" value="NZ_JZWV01000310.1"/>
</dbReference>
<keyword evidence="1" id="KW-1133">Transmembrane helix</keyword>
<proteinExistence type="predicted"/>
<organism evidence="2 3">
    <name type="scientific">Streptomyces katrae</name>
    <dbReference type="NCBI Taxonomy" id="68223"/>
    <lineage>
        <taxon>Bacteria</taxon>
        <taxon>Bacillati</taxon>
        <taxon>Actinomycetota</taxon>
        <taxon>Actinomycetes</taxon>
        <taxon>Kitasatosporales</taxon>
        <taxon>Streptomycetaceae</taxon>
        <taxon>Streptomyces</taxon>
    </lineage>
</organism>
<gene>
    <name evidence="2" type="ORF">VR44_12485</name>
</gene>
<name>A0A0F4JMJ8_9ACTN</name>
<dbReference type="EMBL" id="JZWV01000310">
    <property type="protein sequence ID" value="KJY34176.1"/>
    <property type="molecule type" value="Genomic_DNA"/>
</dbReference>
<protein>
    <recommendedName>
        <fullName evidence="4">Secreted protein</fullName>
    </recommendedName>
</protein>
<dbReference type="AlphaFoldDB" id="A0A0F4JMJ8"/>
<keyword evidence="1" id="KW-0812">Transmembrane</keyword>
<dbReference type="Proteomes" id="UP000033551">
    <property type="component" value="Unassembled WGS sequence"/>
</dbReference>
<sequence length="180" mass="20581">MSTSTLIAVVVAAVVVVLAITVTLVLLARRRHLRHRFGPEYERAVEEKGGVLAAERDLHAREVRHDKLDIRELPPERRRQFADRWSEVQEHFVDQPAGSVDEADDLVAKLMRERGYPTDGYHGAVRDLSVEHGRTLEHYRAAHDIRSRSTGGRATTEELRAAMVHYRALFDELLTDQRSR</sequence>
<evidence type="ECO:0000313" key="3">
    <source>
        <dbReference type="Proteomes" id="UP000033551"/>
    </source>
</evidence>
<feature type="transmembrane region" description="Helical" evidence="1">
    <location>
        <begin position="6"/>
        <end position="27"/>
    </location>
</feature>
<dbReference type="OrthoDB" id="7502542at2"/>